<evidence type="ECO:0000256" key="6">
    <source>
        <dbReference type="PROSITE-ProRule" id="PRU00221"/>
    </source>
</evidence>
<dbReference type="PROSITE" id="PS50294">
    <property type="entry name" value="WD_REPEATS_REGION"/>
    <property type="match status" value="2"/>
</dbReference>
<dbReference type="PROSITE" id="PS00018">
    <property type="entry name" value="EF_HAND_1"/>
    <property type="match status" value="1"/>
</dbReference>
<reference evidence="10" key="1">
    <citation type="submission" date="2025-08" db="UniProtKB">
        <authorList>
            <consortium name="RefSeq"/>
        </authorList>
    </citation>
    <scope>IDENTIFICATION</scope>
    <source>
        <tissue evidence="10">Blood</tissue>
    </source>
</reference>
<dbReference type="InterPro" id="IPR036322">
    <property type="entry name" value="WD40_repeat_dom_sf"/>
</dbReference>
<dbReference type="InterPro" id="IPR001680">
    <property type="entry name" value="WD40_rpt"/>
</dbReference>
<evidence type="ECO:0000256" key="2">
    <source>
        <dbReference type="ARBA" id="ARBA00022574"/>
    </source>
</evidence>
<dbReference type="InterPro" id="IPR018247">
    <property type="entry name" value="EF_Hand_1_Ca_BS"/>
</dbReference>
<dbReference type="InterPro" id="IPR019775">
    <property type="entry name" value="WD40_repeat_CS"/>
</dbReference>
<dbReference type="Pfam" id="PF13499">
    <property type="entry name" value="EF-hand_7"/>
    <property type="match status" value="1"/>
</dbReference>
<feature type="domain" description="EF-hand" evidence="8">
    <location>
        <begin position="107"/>
        <end position="141"/>
    </location>
</feature>
<evidence type="ECO:0000256" key="4">
    <source>
        <dbReference type="ARBA" id="ARBA00022737"/>
    </source>
</evidence>
<dbReference type="Gene3D" id="2.130.10.10">
    <property type="entry name" value="YVTN repeat-like/Quinoprotein amine dehydrogenase"/>
    <property type="match status" value="4"/>
</dbReference>
<dbReference type="InterPro" id="IPR051242">
    <property type="entry name" value="WD-EF-hand_domain"/>
</dbReference>
<dbReference type="PROSITE" id="PS50222">
    <property type="entry name" value="EF_HAND_2"/>
    <property type="match status" value="2"/>
</dbReference>
<proteinExistence type="predicted"/>
<keyword evidence="5" id="KW-0106">Calcium</keyword>
<feature type="repeat" description="WD" evidence="6">
    <location>
        <begin position="1015"/>
        <end position="1046"/>
    </location>
</feature>
<dbReference type="PANTHER" id="PTHR44324">
    <property type="entry name" value="WD40 REPEAT DOMAIN 95"/>
    <property type="match status" value="1"/>
</dbReference>
<dbReference type="InterPro" id="IPR002048">
    <property type="entry name" value="EF_hand_dom"/>
</dbReference>
<sequence length="1268" mass="144059">MQQESYPRTHGSWLGRNLNSLGSSGNESQISTLGKLSLYASVTWGGVDSEGDVAFKQVAQAPPPAMRLPGILSKAGRLCSSHRHMMKFADFYDEARCKQLEEQINYDHLQKLERTFREADVDGEGLDMERFRKAIKKILGELSDEDVDVIFMKVDANCDGSVDWEEYLNYMLREYRGKDDMLKSKWLPEFQTNMKSISVSHSEDIVRIQFFPSQTRGVMDHRERSWKSSSRPPSGRFLTVSRDGILHYWSDAFKMLRTVYLDQTKRRHSLKLWVIDMLCLPNLNLLAVSTTDQDIEFFDIGGSKCDRLFSLVDLDGCATAMDYWTDGCKGVFCVGDLKGNVLIFTSTDVVTNGLFNIRGYIGGLGRVPVHLLMKGKTLLYRNFTVSAVHGDWCQQVMYIPQLNLVASCTPAEKSAMALTSLPLHNIGKIQSALIVLRKGILCFDYSAEMNIVVTGGYDPLIRIWNPYVTNSPITQLKGHLTAVTHIMINGQKKTIVSISKDKNIRVWDLLDHFCLQSIHGRNVPLGNCPISSVYYHRHQNILICATYKIGLFFGAEFTETELKTQEPLLCCALYNKIFKQAVSGYYNGMVTVWDVMTGQKIMEFTTTSDQALEMSAMIFDPPERRLITALKNGMIKLWNFNNGACLMEIPIEEKTETNCIFYMNHRIFITDWTKRVTWYRDSKDENNVIECKHWKSYHAEDIISMDGYANKLLVTSSSNGDIVLWYVNSGQAFCRFNASESPLPLAPKREFAMSAEPPHQSAEAKKVETQPSENEKKYWAYPRLQTTSTSAHPVRPTSAKTLVAPSGPPKRPSSAVFGSQTTKPQAAWSSKDKMKSSNLLHVPAVVESSLRRESLSWQEEIKASQRSVEKVLFLKTRDRKPHVAVLLTSCMDGFLYAWSVENKGGMLGKFRASHTNGRDSVVCTMSTDDKELILLTGDSLGYIKIWDIMDYCTGPEVQDSRLDLGEEFLPKRNAFCDLIPDYCRIASSFSDDRAIQQEYEGWVTNLIPPVCLSSWRGHLKNVISLRYVEKFKAVLTASQDCTIKLWLLTGRHMGTFGQSLWNLGISHLIPAEVPEEIRHVASLHTLKVLNEGRQPHWESTRKIVKTLSQQRRQQSILMDLVSPKSSLSIEAVEKMQDLIQKETWMTRYNDEQIEASFQRWEESGKKSDILGHAYKQKSRRPLLKQLPEVKASVANKDQPRIYHCIQYTDLHPLISPQIPDVLAEAQQMQALADIKGLRKGKRWMALTGVMKPTVKNMMVRRNALVAKE</sequence>
<feature type="domain" description="EF-hand" evidence="8">
    <location>
        <begin position="142"/>
        <end position="177"/>
    </location>
</feature>
<evidence type="ECO:0000313" key="9">
    <source>
        <dbReference type="Proteomes" id="UP001652622"/>
    </source>
</evidence>
<dbReference type="SMART" id="SM00320">
    <property type="entry name" value="WD40"/>
    <property type="match status" value="9"/>
</dbReference>
<protein>
    <recommendedName>
        <fullName evidence="1">WD repeat-containing protein on Y chromosome</fullName>
    </recommendedName>
</protein>
<keyword evidence="9" id="KW-1185">Reference proteome</keyword>
<evidence type="ECO:0000256" key="1">
    <source>
        <dbReference type="ARBA" id="ARBA00014901"/>
    </source>
</evidence>
<dbReference type="InterPro" id="IPR011992">
    <property type="entry name" value="EF-hand-dom_pair"/>
</dbReference>
<evidence type="ECO:0000313" key="10">
    <source>
        <dbReference type="RefSeq" id="XP_060548692.1"/>
    </source>
</evidence>
<feature type="region of interest" description="Disordered" evidence="7">
    <location>
        <begin position="754"/>
        <end position="774"/>
    </location>
</feature>
<evidence type="ECO:0000256" key="7">
    <source>
        <dbReference type="SAM" id="MobiDB-lite"/>
    </source>
</evidence>
<dbReference type="PANTHER" id="PTHR44324:SF6">
    <property type="entry name" value="EF-HAND CALCIUM BINDING DOMAIN 8"/>
    <property type="match status" value="1"/>
</dbReference>
<dbReference type="Proteomes" id="UP001652622">
    <property type="component" value="Unplaced"/>
</dbReference>
<feature type="compositionally biased region" description="Basic and acidic residues" evidence="7">
    <location>
        <begin position="762"/>
        <end position="774"/>
    </location>
</feature>
<dbReference type="GeneID" id="117657240"/>
<feature type="region of interest" description="Disordered" evidence="7">
    <location>
        <begin position="788"/>
        <end position="823"/>
    </location>
</feature>
<dbReference type="SUPFAM" id="SSF47473">
    <property type="entry name" value="EF-hand"/>
    <property type="match status" value="1"/>
</dbReference>
<feature type="repeat" description="WD" evidence="6">
    <location>
        <begin position="476"/>
        <end position="509"/>
    </location>
</feature>
<dbReference type="PROSITE" id="PS00678">
    <property type="entry name" value="WD_REPEATS_1"/>
    <property type="match status" value="2"/>
</dbReference>
<gene>
    <name evidence="10" type="primary">EFCAB8</name>
</gene>
<keyword evidence="3" id="KW-0479">Metal-binding</keyword>
<keyword evidence="4" id="KW-0677">Repeat</keyword>
<dbReference type="InterPro" id="IPR015943">
    <property type="entry name" value="WD40/YVTN_repeat-like_dom_sf"/>
</dbReference>
<name>A0ABM3ZJZ4_PANGU</name>
<evidence type="ECO:0000256" key="3">
    <source>
        <dbReference type="ARBA" id="ARBA00022723"/>
    </source>
</evidence>
<evidence type="ECO:0000256" key="5">
    <source>
        <dbReference type="ARBA" id="ARBA00022837"/>
    </source>
</evidence>
<dbReference type="RefSeq" id="XP_060548692.1">
    <property type="nucleotide sequence ID" value="XM_060692709.1"/>
</dbReference>
<dbReference type="Gene3D" id="1.10.238.10">
    <property type="entry name" value="EF-hand"/>
    <property type="match status" value="1"/>
</dbReference>
<dbReference type="PROSITE" id="PS50082">
    <property type="entry name" value="WD_REPEATS_2"/>
    <property type="match status" value="3"/>
</dbReference>
<keyword evidence="2 6" id="KW-0853">WD repeat</keyword>
<dbReference type="SUPFAM" id="SSF50978">
    <property type="entry name" value="WD40 repeat-like"/>
    <property type="match status" value="2"/>
</dbReference>
<feature type="repeat" description="WD" evidence="6">
    <location>
        <begin position="607"/>
        <end position="648"/>
    </location>
</feature>
<organism evidence="9 10">
    <name type="scientific">Pantherophis guttatus</name>
    <name type="common">Corn snake</name>
    <name type="synonym">Elaphe guttata</name>
    <dbReference type="NCBI Taxonomy" id="94885"/>
    <lineage>
        <taxon>Eukaryota</taxon>
        <taxon>Metazoa</taxon>
        <taxon>Chordata</taxon>
        <taxon>Craniata</taxon>
        <taxon>Vertebrata</taxon>
        <taxon>Euteleostomi</taxon>
        <taxon>Lepidosauria</taxon>
        <taxon>Squamata</taxon>
        <taxon>Bifurcata</taxon>
        <taxon>Unidentata</taxon>
        <taxon>Episquamata</taxon>
        <taxon>Toxicofera</taxon>
        <taxon>Serpentes</taxon>
        <taxon>Colubroidea</taxon>
        <taxon>Colubridae</taxon>
        <taxon>Colubrinae</taxon>
        <taxon>Pantherophis</taxon>
    </lineage>
</organism>
<dbReference type="Pfam" id="PF00400">
    <property type="entry name" value="WD40"/>
    <property type="match status" value="3"/>
</dbReference>
<evidence type="ECO:0000259" key="8">
    <source>
        <dbReference type="PROSITE" id="PS50222"/>
    </source>
</evidence>
<accession>A0ABM3ZJZ4</accession>